<accession>A0A4Y9ZIL6</accession>
<comment type="caution">
    <text evidence="1">The sequence shown here is derived from an EMBL/GenBank/DDBJ whole genome shotgun (WGS) entry which is preliminary data.</text>
</comment>
<dbReference type="AlphaFoldDB" id="A0A4Y9ZIL6"/>
<evidence type="ECO:0000313" key="1">
    <source>
        <dbReference type="EMBL" id="TFY74000.1"/>
    </source>
</evidence>
<gene>
    <name evidence="1" type="ORF">EWM64_g10011</name>
</gene>
<proteinExistence type="predicted"/>
<name>A0A4Y9ZIL6_9AGAM</name>
<keyword evidence="2" id="KW-1185">Reference proteome</keyword>
<organism evidence="1 2">
    <name type="scientific">Hericium alpestre</name>
    <dbReference type="NCBI Taxonomy" id="135208"/>
    <lineage>
        <taxon>Eukaryota</taxon>
        <taxon>Fungi</taxon>
        <taxon>Dikarya</taxon>
        <taxon>Basidiomycota</taxon>
        <taxon>Agaricomycotina</taxon>
        <taxon>Agaricomycetes</taxon>
        <taxon>Russulales</taxon>
        <taxon>Hericiaceae</taxon>
        <taxon>Hericium</taxon>
    </lineage>
</organism>
<evidence type="ECO:0000313" key="2">
    <source>
        <dbReference type="Proteomes" id="UP000298061"/>
    </source>
</evidence>
<protein>
    <submittedName>
        <fullName evidence="1">Uncharacterized protein</fullName>
    </submittedName>
</protein>
<dbReference type="EMBL" id="SFCI01002373">
    <property type="protein sequence ID" value="TFY74000.1"/>
    <property type="molecule type" value="Genomic_DNA"/>
</dbReference>
<reference evidence="1 2" key="1">
    <citation type="submission" date="2019-02" db="EMBL/GenBank/DDBJ databases">
        <title>Genome sequencing of the rare red list fungi Hericium alpestre (H. flagellum).</title>
        <authorList>
            <person name="Buettner E."/>
            <person name="Kellner H."/>
        </authorList>
    </citation>
    <scope>NUCLEOTIDE SEQUENCE [LARGE SCALE GENOMIC DNA]</scope>
    <source>
        <strain evidence="1 2">DSM 108284</strain>
    </source>
</reference>
<sequence length="288" mass="33378">MDYAGMWPMFVCMWQSPVHMVFPSIQHIRVIDEALCMSDYVWRYPLSPPATHRFTMFDETSAPIANSIRLLSIIYMTSQLSNLLRGPIVYLEFKANRGERPFHYLELTAHNAPFPDSSFKPLLNFNFDCINHGDVNPIWFQMLLFGLSDQLAYVQELTLTNMDAYKPVDLSQLLRSMRSVRKLELLMDEDGPHPIVELLGSVVAERWDERTGTVQRELYLPHLDEFRLGMEDATGNMLELLIQSLGKRKEWGSPLRMLHISASEDYPIEDPEESLLLQLVSSLEFEYL</sequence>
<dbReference type="Proteomes" id="UP000298061">
    <property type="component" value="Unassembled WGS sequence"/>
</dbReference>